<keyword evidence="3" id="KW-1185">Reference proteome</keyword>
<organism evidence="2 3">
    <name type="scientific">Septoria linicola</name>
    <dbReference type="NCBI Taxonomy" id="215465"/>
    <lineage>
        <taxon>Eukaryota</taxon>
        <taxon>Fungi</taxon>
        <taxon>Dikarya</taxon>
        <taxon>Ascomycota</taxon>
        <taxon>Pezizomycotina</taxon>
        <taxon>Dothideomycetes</taxon>
        <taxon>Dothideomycetidae</taxon>
        <taxon>Mycosphaerellales</taxon>
        <taxon>Mycosphaerellaceae</taxon>
        <taxon>Septoria</taxon>
    </lineage>
</organism>
<gene>
    <name evidence="2" type="ORF">Slin15195_G061060</name>
</gene>
<dbReference type="AlphaFoldDB" id="A0A9Q9EK20"/>
<evidence type="ECO:0000313" key="3">
    <source>
        <dbReference type="Proteomes" id="UP001056384"/>
    </source>
</evidence>
<dbReference type="OrthoDB" id="3645768at2759"/>
<dbReference type="EMBL" id="CP099421">
    <property type="protein sequence ID" value="USW52787.1"/>
    <property type="molecule type" value="Genomic_DNA"/>
</dbReference>
<feature type="compositionally biased region" description="Basic and acidic residues" evidence="1">
    <location>
        <begin position="78"/>
        <end position="90"/>
    </location>
</feature>
<evidence type="ECO:0000313" key="2">
    <source>
        <dbReference type="EMBL" id="USW52787.1"/>
    </source>
</evidence>
<feature type="region of interest" description="Disordered" evidence="1">
    <location>
        <begin position="68"/>
        <end position="186"/>
    </location>
</feature>
<feature type="compositionally biased region" description="Low complexity" evidence="1">
    <location>
        <begin position="146"/>
        <end position="166"/>
    </location>
</feature>
<proteinExistence type="predicted"/>
<accession>A0A9Q9EK20</accession>
<feature type="compositionally biased region" description="Basic and acidic residues" evidence="1">
    <location>
        <begin position="129"/>
        <end position="142"/>
    </location>
</feature>
<evidence type="ECO:0000256" key="1">
    <source>
        <dbReference type="SAM" id="MobiDB-lite"/>
    </source>
</evidence>
<protein>
    <submittedName>
        <fullName evidence="2">Uncharacterized protein</fullName>
    </submittedName>
</protein>
<reference evidence="2" key="1">
    <citation type="submission" date="2022-06" db="EMBL/GenBank/DDBJ databases">
        <title>Complete genome sequences of two strains of the flax pathogen Septoria linicola.</title>
        <authorList>
            <person name="Lapalu N."/>
            <person name="Simon A."/>
            <person name="Demenou B."/>
            <person name="Paumier D."/>
            <person name="Guillot M.-P."/>
            <person name="Gout L."/>
            <person name="Valade R."/>
        </authorList>
    </citation>
    <scope>NUCLEOTIDE SEQUENCE</scope>
    <source>
        <strain evidence="2">SE15195</strain>
    </source>
</reference>
<sequence>MKEPWVLNVCCGCCRGSSPRPAVENIEAGEAEIEKHGVSQNYEPVNEAQRSGLNSDSVLAERAIDSALRLSFHSNRGRGVEEDIPEDKLTTEPPPPSYDTVLKDNDRRTPRAVLNPSQQPSDEIQPARLEPEVPMHHDRKTGNQESVLSSGDSDLVLTPPTTAPPTVIDEDSEDDERFYPSGRPAR</sequence>
<dbReference type="Proteomes" id="UP001056384">
    <property type="component" value="Chromosome 4"/>
</dbReference>
<name>A0A9Q9EK20_9PEZI</name>